<dbReference type="HAMAP" id="MF_00024">
    <property type="entry name" value="CobD_CbiB"/>
    <property type="match status" value="1"/>
</dbReference>
<dbReference type="UniPathway" id="UPA00148"/>
<evidence type="ECO:0000256" key="2">
    <source>
        <dbReference type="ARBA" id="ARBA00004953"/>
    </source>
</evidence>
<dbReference type="GO" id="GO:0048472">
    <property type="term" value="F:threonine-phosphate decarboxylase activity"/>
    <property type="evidence" value="ECO:0007669"/>
    <property type="project" value="InterPro"/>
</dbReference>
<comment type="similarity">
    <text evidence="3 9">Belongs to the CobD/CbiB family.</text>
</comment>
<feature type="transmembrane region" description="Helical" evidence="9">
    <location>
        <begin position="54"/>
        <end position="73"/>
    </location>
</feature>
<evidence type="ECO:0000256" key="8">
    <source>
        <dbReference type="ARBA" id="ARBA00023136"/>
    </source>
</evidence>
<dbReference type="Pfam" id="PF03186">
    <property type="entry name" value="CobD_Cbib"/>
    <property type="match status" value="1"/>
</dbReference>
<accession>A0A1H2PRY0</accession>
<keyword evidence="5 9" id="KW-0169">Cobalamin biosynthesis</keyword>
<protein>
    <recommendedName>
        <fullName evidence="9">Cobalamin biosynthesis protein CobD</fullName>
    </recommendedName>
</protein>
<dbReference type="NCBIfam" id="TIGR00380">
    <property type="entry name" value="cobal_cbiB"/>
    <property type="match status" value="1"/>
</dbReference>
<dbReference type="GO" id="GO:0015420">
    <property type="term" value="F:ABC-type vitamin B12 transporter activity"/>
    <property type="evidence" value="ECO:0007669"/>
    <property type="project" value="UniProtKB-UniRule"/>
</dbReference>
<evidence type="ECO:0000313" key="11">
    <source>
        <dbReference type="Proteomes" id="UP000243719"/>
    </source>
</evidence>
<comment type="pathway">
    <text evidence="2 9">Cofactor biosynthesis; adenosylcobalamin biosynthesis.</text>
</comment>
<evidence type="ECO:0000256" key="5">
    <source>
        <dbReference type="ARBA" id="ARBA00022573"/>
    </source>
</evidence>
<comment type="subcellular location">
    <subcellularLocation>
        <location evidence="1 9">Cell membrane</location>
        <topology evidence="1 9">Multi-pass membrane protein</topology>
    </subcellularLocation>
</comment>
<keyword evidence="7 9" id="KW-1133">Transmembrane helix</keyword>
<dbReference type="AlphaFoldDB" id="A0A1H2PRY0"/>
<evidence type="ECO:0000256" key="3">
    <source>
        <dbReference type="ARBA" id="ARBA00006263"/>
    </source>
</evidence>
<evidence type="ECO:0000256" key="9">
    <source>
        <dbReference type="HAMAP-Rule" id="MF_00024"/>
    </source>
</evidence>
<feature type="transmembrane region" description="Helical" evidence="9">
    <location>
        <begin position="79"/>
        <end position="97"/>
    </location>
</feature>
<keyword evidence="11" id="KW-1185">Reference proteome</keyword>
<keyword evidence="8 9" id="KW-0472">Membrane</keyword>
<gene>
    <name evidence="9" type="primary">cobD</name>
    <name evidence="10" type="ORF">SAMN05216551_10955</name>
</gene>
<evidence type="ECO:0000256" key="4">
    <source>
        <dbReference type="ARBA" id="ARBA00022475"/>
    </source>
</evidence>
<dbReference type="InterPro" id="IPR004485">
    <property type="entry name" value="Cobalamin_biosynth_CobD/CbiB"/>
</dbReference>
<dbReference type="STRING" id="1770053.SAMN05216551_10955"/>
<dbReference type="EMBL" id="FNLO01000009">
    <property type="protein sequence ID" value="SDV49692.1"/>
    <property type="molecule type" value="Genomic_DNA"/>
</dbReference>
<organism evidence="10 11">
    <name type="scientific">Chitinasiproducens palmae</name>
    <dbReference type="NCBI Taxonomy" id="1770053"/>
    <lineage>
        <taxon>Bacteria</taxon>
        <taxon>Pseudomonadati</taxon>
        <taxon>Pseudomonadota</taxon>
        <taxon>Betaproteobacteria</taxon>
        <taxon>Burkholderiales</taxon>
        <taxon>Burkholderiaceae</taxon>
        <taxon>Chitinasiproducens</taxon>
    </lineage>
</organism>
<comment type="function">
    <text evidence="9">Converts cobyric acid to cobinamide by the addition of aminopropanol on the F carboxylic group.</text>
</comment>
<dbReference type="PANTHER" id="PTHR34308">
    <property type="entry name" value="COBALAMIN BIOSYNTHESIS PROTEIN CBIB"/>
    <property type="match status" value="1"/>
</dbReference>
<keyword evidence="6 9" id="KW-0812">Transmembrane</keyword>
<feature type="transmembrane region" description="Helical" evidence="9">
    <location>
        <begin position="109"/>
        <end position="129"/>
    </location>
</feature>
<proteinExistence type="inferred from homology"/>
<dbReference type="GO" id="GO:0005886">
    <property type="term" value="C:plasma membrane"/>
    <property type="evidence" value="ECO:0007669"/>
    <property type="project" value="UniProtKB-SubCell"/>
</dbReference>
<feature type="transmembrane region" description="Helical" evidence="9">
    <location>
        <begin position="188"/>
        <end position="206"/>
    </location>
</feature>
<evidence type="ECO:0000256" key="1">
    <source>
        <dbReference type="ARBA" id="ARBA00004651"/>
    </source>
</evidence>
<reference evidence="11" key="1">
    <citation type="submission" date="2016-09" db="EMBL/GenBank/DDBJ databases">
        <authorList>
            <person name="Varghese N."/>
            <person name="Submissions S."/>
        </authorList>
    </citation>
    <scope>NUCLEOTIDE SEQUENCE [LARGE SCALE GENOMIC DNA]</scope>
    <source>
        <strain evidence="11">JS23</strain>
    </source>
</reference>
<dbReference type="PANTHER" id="PTHR34308:SF1">
    <property type="entry name" value="COBALAMIN BIOSYNTHESIS PROTEIN CBIB"/>
    <property type="match status" value="1"/>
</dbReference>
<name>A0A1H2PRY0_9BURK</name>
<sequence>MTLALAVQMGLACLLDRWLGDPRRGHPVALFGRYATAVERCCRGRRTNARALRLAGLLAWALAVLPPVLLAAWLAPPRLAAISGTAIAGALPGWLAHWQMPIPLAIESAVRDTFSLHGVFAIACLYFALGARSLAEHGRAVADALAAGRLAEARVAVSMIVSRDTRALDQHAVSAAAVESMLENGSDAVFAALFWFAVAGAPGVVLHRCANTLDAMWGYRNARYHAFGWTAARIDDVLNYVPARLTALTYAVLGRTRLALACWRTQAPAWDSPNAGPVMAAGAGALGVRLGGDAVYFGRRERRPTLGKGRVPVGTDIERAIRLVTRGIGWWLMLCVLASLAIATVASTAAAATPVPTSARTSVRTSAPTAAATATAGVTCGVPHA</sequence>
<feature type="transmembrane region" description="Helical" evidence="9">
    <location>
        <begin position="328"/>
        <end position="352"/>
    </location>
</feature>
<dbReference type="GO" id="GO:0009236">
    <property type="term" value="P:cobalamin biosynthetic process"/>
    <property type="evidence" value="ECO:0007669"/>
    <property type="project" value="UniProtKB-UniRule"/>
</dbReference>
<keyword evidence="4 9" id="KW-1003">Cell membrane</keyword>
<evidence type="ECO:0000256" key="7">
    <source>
        <dbReference type="ARBA" id="ARBA00022989"/>
    </source>
</evidence>
<dbReference type="Proteomes" id="UP000243719">
    <property type="component" value="Unassembled WGS sequence"/>
</dbReference>
<evidence type="ECO:0000313" key="10">
    <source>
        <dbReference type="EMBL" id="SDV49692.1"/>
    </source>
</evidence>
<evidence type="ECO:0000256" key="6">
    <source>
        <dbReference type="ARBA" id="ARBA00022692"/>
    </source>
</evidence>